<dbReference type="NCBIfam" id="NF045485">
    <property type="entry name" value="FPPsyn"/>
    <property type="match status" value="1"/>
</dbReference>
<dbReference type="GO" id="GO:0016114">
    <property type="term" value="P:terpenoid biosynthetic process"/>
    <property type="evidence" value="ECO:0007669"/>
    <property type="project" value="UniProtKB-ARBA"/>
</dbReference>
<dbReference type="PROSITE" id="PS00444">
    <property type="entry name" value="POLYPRENYL_SYNTHASE_2"/>
    <property type="match status" value="1"/>
</dbReference>
<name>A0A0P6W3D9_9HYPH</name>
<dbReference type="PROSITE" id="PS00723">
    <property type="entry name" value="POLYPRENYL_SYNTHASE_1"/>
    <property type="match status" value="1"/>
</dbReference>
<sequence>MTRAKTAFEDALARTAAAVETMLDGLLGRESLAGELERPVRLLEAMRYAVLGGGKRLRPFLLIETARLFGAEGIGAVRAGAAFEMVHGYSLVHDDLPAMDDDDLRRGRPTVHRAYDQATAILVGDALLTLAFDVMADPATDVSADVRAGLVLRLARASGLGGMVGGQVLDLAAEGRWTPEGRPLALSSERIQRLQAMKTGALIAASVEAGALIGRAGPAEMAALSTYGTLIGRAFQIADDLLDVEASTETAGKATGKDAARGKATLVGLHGADAMRARLEAIVDDAVDRLGPFGDRAAVLVEAARFIAFRDR</sequence>
<evidence type="ECO:0000313" key="10">
    <source>
        <dbReference type="Proteomes" id="UP000048984"/>
    </source>
</evidence>
<accession>A0A0P6W3D9</accession>
<evidence type="ECO:0000256" key="6">
    <source>
        <dbReference type="ARBA" id="ARBA00023229"/>
    </source>
</evidence>
<dbReference type="SFLD" id="SFLDS00005">
    <property type="entry name" value="Isoprenoid_Synthase_Type_I"/>
    <property type="match status" value="1"/>
</dbReference>
<dbReference type="Proteomes" id="UP000048984">
    <property type="component" value="Unassembled WGS sequence"/>
</dbReference>
<dbReference type="CDD" id="cd00685">
    <property type="entry name" value="Trans_IPPS_HT"/>
    <property type="match status" value="1"/>
</dbReference>
<dbReference type="InterPro" id="IPR033749">
    <property type="entry name" value="Polyprenyl_synt_CS"/>
</dbReference>
<dbReference type="PANTHER" id="PTHR43281:SF1">
    <property type="entry name" value="FARNESYL DIPHOSPHATE SYNTHASE"/>
    <property type="match status" value="1"/>
</dbReference>
<gene>
    <name evidence="9" type="ORF">ABB55_16865</name>
</gene>
<dbReference type="SUPFAM" id="SSF48576">
    <property type="entry name" value="Terpenoid synthases"/>
    <property type="match status" value="1"/>
</dbReference>
<reference evidence="9 10" key="1">
    <citation type="submission" date="2015-09" db="EMBL/GenBank/DDBJ databases">
        <authorList>
            <person name="Jackson K.R."/>
            <person name="Lunt B.L."/>
            <person name="Fisher J.N.B."/>
            <person name="Gardner A.V."/>
            <person name="Bailey M.E."/>
            <person name="Deus L.M."/>
            <person name="Earl A.S."/>
            <person name="Gibby P.D."/>
            <person name="Hartmann K.A."/>
            <person name="Liu J.E."/>
            <person name="Manci A.M."/>
            <person name="Nielsen D.A."/>
            <person name="Solomon M.B."/>
            <person name="Breakwell D.P."/>
            <person name="Burnett S.H."/>
            <person name="Grose J.H."/>
        </authorList>
    </citation>
    <scope>NUCLEOTIDE SEQUENCE [LARGE SCALE GENOMIC DNA]</scope>
    <source>
        <strain evidence="9 10">16</strain>
    </source>
</reference>
<proteinExistence type="inferred from homology"/>
<dbReference type="InterPro" id="IPR000092">
    <property type="entry name" value="Polyprenyl_synt"/>
</dbReference>
<dbReference type="FunFam" id="1.10.600.10:FF:000001">
    <property type="entry name" value="Geranylgeranyl diphosphate synthase"/>
    <property type="match status" value="1"/>
</dbReference>
<reference evidence="9 10" key="2">
    <citation type="submission" date="2015-10" db="EMBL/GenBank/DDBJ databases">
        <title>Draft Genome Sequence of Prosthecomicrobium hirschii ATCC 27832.</title>
        <authorList>
            <person name="Daniel J."/>
            <person name="Givan S.A."/>
            <person name="Brun Y.V."/>
            <person name="Brown P.J."/>
        </authorList>
    </citation>
    <scope>NUCLEOTIDE SEQUENCE [LARGE SCALE GENOMIC DNA]</scope>
    <source>
        <strain evidence="9 10">16</strain>
    </source>
</reference>
<evidence type="ECO:0000256" key="1">
    <source>
        <dbReference type="ARBA" id="ARBA00001946"/>
    </source>
</evidence>
<keyword evidence="5" id="KW-0460">Magnesium</keyword>
<protein>
    <recommendedName>
        <fullName evidence="7">Probable farnesyl diphosphate synthase</fullName>
    </recommendedName>
</protein>
<dbReference type="RefSeq" id="WP_054359842.1">
    <property type="nucleotide sequence ID" value="NZ_LJYW01000001.1"/>
</dbReference>
<dbReference type="Gene3D" id="1.10.600.10">
    <property type="entry name" value="Farnesyl Diphosphate Synthase"/>
    <property type="match status" value="1"/>
</dbReference>
<evidence type="ECO:0000256" key="4">
    <source>
        <dbReference type="ARBA" id="ARBA00022723"/>
    </source>
</evidence>
<dbReference type="SFLD" id="SFLDG01017">
    <property type="entry name" value="Polyprenyl_Transferase_Like"/>
    <property type="match status" value="1"/>
</dbReference>
<evidence type="ECO:0000256" key="3">
    <source>
        <dbReference type="ARBA" id="ARBA00022679"/>
    </source>
</evidence>
<dbReference type="STRING" id="665126.ABB55_16865"/>
<evidence type="ECO:0000256" key="5">
    <source>
        <dbReference type="ARBA" id="ARBA00022842"/>
    </source>
</evidence>
<keyword evidence="6" id="KW-0414">Isoprene biosynthesis</keyword>
<organism evidence="9 10">
    <name type="scientific">Prosthecodimorpha hirschii</name>
    <dbReference type="NCBI Taxonomy" id="665126"/>
    <lineage>
        <taxon>Bacteria</taxon>
        <taxon>Pseudomonadati</taxon>
        <taxon>Pseudomonadota</taxon>
        <taxon>Alphaproteobacteria</taxon>
        <taxon>Hyphomicrobiales</taxon>
        <taxon>Ancalomicrobiaceae</taxon>
        <taxon>Prosthecodimorpha</taxon>
    </lineage>
</organism>
<dbReference type="AlphaFoldDB" id="A0A0P6W3D9"/>
<dbReference type="EMBL" id="LJYW01000001">
    <property type="protein sequence ID" value="KPL53678.1"/>
    <property type="molecule type" value="Genomic_DNA"/>
</dbReference>
<comment type="caution">
    <text evidence="9">The sequence shown here is derived from an EMBL/GenBank/DDBJ whole genome shotgun (WGS) entry which is preliminary data.</text>
</comment>
<evidence type="ECO:0000256" key="2">
    <source>
        <dbReference type="ARBA" id="ARBA00006706"/>
    </source>
</evidence>
<dbReference type="InterPro" id="IPR053378">
    <property type="entry name" value="Prenyl_diphosphate_synthase"/>
</dbReference>
<dbReference type="GO" id="GO:0004659">
    <property type="term" value="F:prenyltransferase activity"/>
    <property type="evidence" value="ECO:0007669"/>
    <property type="project" value="InterPro"/>
</dbReference>
<evidence type="ECO:0000256" key="8">
    <source>
        <dbReference type="RuleBase" id="RU004466"/>
    </source>
</evidence>
<dbReference type="InterPro" id="IPR008949">
    <property type="entry name" value="Isoprenoid_synthase_dom_sf"/>
</dbReference>
<comment type="similarity">
    <text evidence="2 8">Belongs to the FPP/GGPP synthase family.</text>
</comment>
<evidence type="ECO:0000256" key="7">
    <source>
        <dbReference type="ARBA" id="ARBA00069024"/>
    </source>
</evidence>
<evidence type="ECO:0000313" key="9">
    <source>
        <dbReference type="EMBL" id="KPL53678.1"/>
    </source>
</evidence>
<keyword evidence="3 8" id="KW-0808">Transferase</keyword>
<dbReference type="Pfam" id="PF00348">
    <property type="entry name" value="polyprenyl_synt"/>
    <property type="match status" value="1"/>
</dbReference>
<keyword evidence="10" id="KW-1185">Reference proteome</keyword>
<dbReference type="GO" id="GO:0005737">
    <property type="term" value="C:cytoplasm"/>
    <property type="evidence" value="ECO:0007669"/>
    <property type="project" value="UniProtKB-ARBA"/>
</dbReference>
<keyword evidence="4" id="KW-0479">Metal-binding</keyword>
<dbReference type="GO" id="GO:0046872">
    <property type="term" value="F:metal ion binding"/>
    <property type="evidence" value="ECO:0007669"/>
    <property type="project" value="UniProtKB-KW"/>
</dbReference>
<comment type="cofactor">
    <cofactor evidence="1">
        <name>Mg(2+)</name>
        <dbReference type="ChEBI" id="CHEBI:18420"/>
    </cofactor>
</comment>
<dbReference type="PANTHER" id="PTHR43281">
    <property type="entry name" value="FARNESYL DIPHOSPHATE SYNTHASE"/>
    <property type="match status" value="1"/>
</dbReference>